<accession>A0A2X0U039</accession>
<dbReference type="SUPFAM" id="SSF88946">
    <property type="entry name" value="Sigma2 domain of RNA polymerase sigma factors"/>
    <property type="match status" value="1"/>
</dbReference>
<dbReference type="InterPro" id="IPR007627">
    <property type="entry name" value="RNA_pol_sigma70_r2"/>
</dbReference>
<protein>
    <recommendedName>
        <fullName evidence="6">RNA polymerase sigma factor</fullName>
    </recommendedName>
</protein>
<dbReference type="Pfam" id="PF04542">
    <property type="entry name" value="Sigma70_r2"/>
    <property type="match status" value="1"/>
</dbReference>
<dbReference type="SUPFAM" id="SSF88659">
    <property type="entry name" value="Sigma3 and sigma4 domains of RNA polymerase sigma factors"/>
    <property type="match status" value="1"/>
</dbReference>
<dbReference type="STRING" id="1660.APY09_05745"/>
<dbReference type="InterPro" id="IPR014284">
    <property type="entry name" value="RNA_pol_sigma-70_dom"/>
</dbReference>
<dbReference type="GO" id="GO:0016987">
    <property type="term" value="F:sigma factor activity"/>
    <property type="evidence" value="ECO:0007669"/>
    <property type="project" value="UniProtKB-KW"/>
</dbReference>
<proteinExistence type="inferred from homology"/>
<evidence type="ECO:0000256" key="1">
    <source>
        <dbReference type="ARBA" id="ARBA00010641"/>
    </source>
</evidence>
<dbReference type="InterPro" id="IPR013325">
    <property type="entry name" value="RNA_pol_sigma_r2"/>
</dbReference>
<dbReference type="Pfam" id="PF08281">
    <property type="entry name" value="Sigma70_r4_2"/>
    <property type="match status" value="1"/>
</dbReference>
<dbReference type="InterPro" id="IPR000838">
    <property type="entry name" value="RNA_pol_sigma70_ECF_CS"/>
</dbReference>
<evidence type="ECO:0000259" key="8">
    <source>
        <dbReference type="Pfam" id="PF04542"/>
    </source>
</evidence>
<dbReference type="PROSITE" id="PS01063">
    <property type="entry name" value="SIGMA70_ECF"/>
    <property type="match status" value="1"/>
</dbReference>
<dbReference type="GO" id="GO:0006950">
    <property type="term" value="P:response to stress"/>
    <property type="evidence" value="ECO:0007669"/>
    <property type="project" value="UniProtKB-ARBA"/>
</dbReference>
<keyword evidence="11" id="KW-1185">Reference proteome</keyword>
<evidence type="ECO:0000256" key="2">
    <source>
        <dbReference type="ARBA" id="ARBA00023015"/>
    </source>
</evidence>
<dbReference type="CDD" id="cd06171">
    <property type="entry name" value="Sigma70_r4"/>
    <property type="match status" value="1"/>
</dbReference>
<evidence type="ECO:0000256" key="6">
    <source>
        <dbReference type="RuleBase" id="RU000716"/>
    </source>
</evidence>
<evidence type="ECO:0000256" key="3">
    <source>
        <dbReference type="ARBA" id="ARBA00023082"/>
    </source>
</evidence>
<evidence type="ECO:0000256" key="4">
    <source>
        <dbReference type="ARBA" id="ARBA00023125"/>
    </source>
</evidence>
<dbReference type="InterPro" id="IPR036388">
    <property type="entry name" value="WH-like_DNA-bd_sf"/>
</dbReference>
<keyword evidence="5 6" id="KW-0804">Transcription</keyword>
<dbReference type="AlphaFoldDB" id="A0A2X0U039"/>
<dbReference type="PANTHER" id="PTHR43133">
    <property type="entry name" value="RNA POLYMERASE ECF-TYPE SIGMA FACTO"/>
    <property type="match status" value="1"/>
</dbReference>
<dbReference type="InterPro" id="IPR013324">
    <property type="entry name" value="RNA_pol_sigma_r3/r4-like"/>
</dbReference>
<reference evidence="10 11" key="1">
    <citation type="submission" date="2018-06" db="EMBL/GenBank/DDBJ databases">
        <authorList>
            <consortium name="Pathogen Informatics"/>
            <person name="Doyle S."/>
        </authorList>
    </citation>
    <scope>NUCLEOTIDE SEQUENCE [LARGE SCALE GENOMIC DNA]</scope>
    <source>
        <strain evidence="10 11">NCTC9935</strain>
    </source>
</reference>
<gene>
    <name evidence="10" type="primary">rpoE_2</name>
    <name evidence="10" type="ORF">NCTC9935_00197</name>
</gene>
<dbReference type="NCBIfam" id="TIGR02947">
    <property type="entry name" value="SigH_actino"/>
    <property type="match status" value="1"/>
</dbReference>
<feature type="compositionally biased region" description="Polar residues" evidence="7">
    <location>
        <begin position="20"/>
        <end position="30"/>
    </location>
</feature>
<dbReference type="GO" id="GO:0003677">
    <property type="term" value="F:DNA binding"/>
    <property type="evidence" value="ECO:0007669"/>
    <property type="project" value="UniProtKB-KW"/>
</dbReference>
<feature type="domain" description="RNA polymerase sigma factor 70 region 4 type 2" evidence="9">
    <location>
        <begin position="162"/>
        <end position="213"/>
    </location>
</feature>
<keyword evidence="2 6" id="KW-0805">Transcription regulation</keyword>
<feature type="region of interest" description="Disordered" evidence="7">
    <location>
        <begin position="1"/>
        <end position="40"/>
    </location>
</feature>
<evidence type="ECO:0000259" key="9">
    <source>
        <dbReference type="Pfam" id="PF08281"/>
    </source>
</evidence>
<dbReference type="Gene3D" id="1.10.10.10">
    <property type="entry name" value="Winged helix-like DNA-binding domain superfamily/Winged helix DNA-binding domain"/>
    <property type="match status" value="1"/>
</dbReference>
<dbReference type="GO" id="GO:0006352">
    <property type="term" value="P:DNA-templated transcription initiation"/>
    <property type="evidence" value="ECO:0007669"/>
    <property type="project" value="InterPro"/>
</dbReference>
<feature type="domain" description="RNA polymerase sigma-70 region 2" evidence="8">
    <location>
        <begin position="60"/>
        <end position="121"/>
    </location>
</feature>
<dbReference type="Proteomes" id="UP000250192">
    <property type="component" value="Unassembled WGS sequence"/>
</dbReference>
<evidence type="ECO:0000256" key="5">
    <source>
        <dbReference type="ARBA" id="ARBA00023163"/>
    </source>
</evidence>
<dbReference type="PANTHER" id="PTHR43133:SF59">
    <property type="entry name" value="ECF RNA POLYMERASE SIGMA FACTOR SIGR"/>
    <property type="match status" value="1"/>
</dbReference>
<evidence type="ECO:0000313" key="11">
    <source>
        <dbReference type="Proteomes" id="UP000250192"/>
    </source>
</evidence>
<dbReference type="NCBIfam" id="TIGR02937">
    <property type="entry name" value="sigma70-ECF"/>
    <property type="match status" value="1"/>
</dbReference>
<evidence type="ECO:0000256" key="7">
    <source>
        <dbReference type="SAM" id="MobiDB-lite"/>
    </source>
</evidence>
<keyword evidence="4 6" id="KW-0238">DNA-binding</keyword>
<keyword evidence="3 6" id="KW-0731">Sigma factor</keyword>
<name>A0A2X0U039_9ACTO</name>
<comment type="similarity">
    <text evidence="1 6">Belongs to the sigma-70 factor family. ECF subfamily.</text>
</comment>
<dbReference type="EMBL" id="UAPR01000001">
    <property type="protein sequence ID" value="SPT54656.1"/>
    <property type="molecule type" value="Genomic_DNA"/>
</dbReference>
<dbReference type="Gene3D" id="1.10.1740.10">
    <property type="match status" value="1"/>
</dbReference>
<dbReference type="InterPro" id="IPR039425">
    <property type="entry name" value="RNA_pol_sigma-70-like"/>
</dbReference>
<dbReference type="InterPro" id="IPR013249">
    <property type="entry name" value="RNA_pol_sigma70_r4_t2"/>
</dbReference>
<evidence type="ECO:0000313" key="10">
    <source>
        <dbReference type="EMBL" id="SPT54656.1"/>
    </source>
</evidence>
<sequence length="230" mass="25471">MPFQTTPTVAPPTARLNWESMDTTTPSPTQLMPDPAPASSMEDDAVLQARFMDEAMPLMDQLFGAALGMTRNRADAEDLVQETYLKAYQKFHQYKPGTNIKAWLYRILTNTYITGYRKAQRAPKRASSDTVEDWQLAEAASHSEVGLKSAEVQALEALPSIQLRDALDSLSEEHRMVVLMADVEGMSYKEIAEELGVPMGTVMSRLNRARKNLRSLLADVAAEYGIGGAK</sequence>
<dbReference type="InterPro" id="IPR014293">
    <property type="entry name" value="RNA_pol_sigma70_actinobac"/>
</dbReference>
<organism evidence="10 11">
    <name type="scientific">Schaalia odontolytica</name>
    <dbReference type="NCBI Taxonomy" id="1660"/>
    <lineage>
        <taxon>Bacteria</taxon>
        <taxon>Bacillati</taxon>
        <taxon>Actinomycetota</taxon>
        <taxon>Actinomycetes</taxon>
        <taxon>Actinomycetales</taxon>
        <taxon>Actinomycetaceae</taxon>
        <taxon>Schaalia</taxon>
    </lineage>
</organism>